<evidence type="ECO:0000313" key="3">
    <source>
        <dbReference type="Proteomes" id="UP000241462"/>
    </source>
</evidence>
<keyword evidence="3" id="KW-1185">Reference proteome</keyword>
<feature type="signal peptide" evidence="1">
    <location>
        <begin position="1"/>
        <end position="18"/>
    </location>
</feature>
<feature type="chain" id="PRO_5015734776" description="Secreted protein" evidence="1">
    <location>
        <begin position="19"/>
        <end position="139"/>
    </location>
</feature>
<accession>A0A2T2ZY84</accession>
<protein>
    <recommendedName>
        <fullName evidence="4">Secreted protein</fullName>
    </recommendedName>
</protein>
<evidence type="ECO:0008006" key="4">
    <source>
        <dbReference type="Google" id="ProtNLM"/>
    </source>
</evidence>
<reference evidence="2 3" key="1">
    <citation type="journal article" date="2018" name="Mycol. Prog.">
        <title>Coniella lustricola, a new species from submerged detritus.</title>
        <authorList>
            <person name="Raudabaugh D.B."/>
            <person name="Iturriaga T."/>
            <person name="Carver A."/>
            <person name="Mondo S."/>
            <person name="Pangilinan J."/>
            <person name="Lipzen A."/>
            <person name="He G."/>
            <person name="Amirebrahimi M."/>
            <person name="Grigoriev I.V."/>
            <person name="Miller A.N."/>
        </authorList>
    </citation>
    <scope>NUCLEOTIDE SEQUENCE [LARGE SCALE GENOMIC DNA]</scope>
    <source>
        <strain evidence="2 3">B22-T-1</strain>
    </source>
</reference>
<proteinExistence type="predicted"/>
<dbReference type="AlphaFoldDB" id="A0A2T2ZY84"/>
<keyword evidence="1" id="KW-0732">Signal</keyword>
<sequence length="139" mass="15963">MWWWWWWWSLARRVETSGRAVDERGKRENVVVHVRDPGGACGFFGCYLISDRYLGTWSPEIHPSIQCLLLVPPFDLLAPTVHTAHYRVLTSHLQPDLLGVITEEDKNDRTRHACVAGADSSKHLFCTIPWAIKVPFRPG</sequence>
<gene>
    <name evidence="2" type="ORF">BD289DRAFT_94743</name>
</gene>
<dbReference type="Proteomes" id="UP000241462">
    <property type="component" value="Unassembled WGS sequence"/>
</dbReference>
<evidence type="ECO:0000256" key="1">
    <source>
        <dbReference type="SAM" id="SignalP"/>
    </source>
</evidence>
<evidence type="ECO:0000313" key="2">
    <source>
        <dbReference type="EMBL" id="PSR79430.1"/>
    </source>
</evidence>
<dbReference type="InParanoid" id="A0A2T2ZY84"/>
<organism evidence="2 3">
    <name type="scientific">Coniella lustricola</name>
    <dbReference type="NCBI Taxonomy" id="2025994"/>
    <lineage>
        <taxon>Eukaryota</taxon>
        <taxon>Fungi</taxon>
        <taxon>Dikarya</taxon>
        <taxon>Ascomycota</taxon>
        <taxon>Pezizomycotina</taxon>
        <taxon>Sordariomycetes</taxon>
        <taxon>Sordariomycetidae</taxon>
        <taxon>Diaporthales</taxon>
        <taxon>Schizoparmaceae</taxon>
        <taxon>Coniella</taxon>
    </lineage>
</organism>
<dbReference type="EMBL" id="KZ678566">
    <property type="protein sequence ID" value="PSR79430.1"/>
    <property type="molecule type" value="Genomic_DNA"/>
</dbReference>
<name>A0A2T2ZY84_9PEZI</name>